<name>A0AAV5F9J2_ELECO</name>
<evidence type="ECO:0000256" key="1">
    <source>
        <dbReference type="SAM" id="MobiDB-lite"/>
    </source>
</evidence>
<proteinExistence type="predicted"/>
<protein>
    <submittedName>
        <fullName evidence="2">Uncharacterized protein</fullName>
    </submittedName>
</protein>
<evidence type="ECO:0000313" key="3">
    <source>
        <dbReference type="Proteomes" id="UP001054889"/>
    </source>
</evidence>
<evidence type="ECO:0000313" key="2">
    <source>
        <dbReference type="EMBL" id="GJN30960.1"/>
    </source>
</evidence>
<dbReference type="AlphaFoldDB" id="A0AAV5F9J2"/>
<comment type="caution">
    <text evidence="2">The sequence shown here is derived from an EMBL/GenBank/DDBJ whole genome shotgun (WGS) entry which is preliminary data.</text>
</comment>
<reference evidence="2" key="1">
    <citation type="journal article" date="2018" name="DNA Res.">
        <title>Multiple hybrid de novo genome assembly of finger millet, an orphan allotetraploid crop.</title>
        <authorList>
            <person name="Hatakeyama M."/>
            <person name="Aluri S."/>
            <person name="Balachadran M.T."/>
            <person name="Sivarajan S.R."/>
            <person name="Patrignani A."/>
            <person name="Gruter S."/>
            <person name="Poveda L."/>
            <person name="Shimizu-Inatsugi R."/>
            <person name="Baeten J."/>
            <person name="Francoijs K.J."/>
            <person name="Nataraja K.N."/>
            <person name="Reddy Y.A.N."/>
            <person name="Phadnis S."/>
            <person name="Ravikumar R.L."/>
            <person name="Schlapbach R."/>
            <person name="Sreeman S.M."/>
            <person name="Shimizu K.K."/>
        </authorList>
    </citation>
    <scope>NUCLEOTIDE SEQUENCE</scope>
</reference>
<feature type="region of interest" description="Disordered" evidence="1">
    <location>
        <begin position="100"/>
        <end position="130"/>
    </location>
</feature>
<reference evidence="2" key="2">
    <citation type="submission" date="2021-12" db="EMBL/GenBank/DDBJ databases">
        <title>Resequencing data analysis of finger millet.</title>
        <authorList>
            <person name="Hatakeyama M."/>
            <person name="Aluri S."/>
            <person name="Balachadran M.T."/>
            <person name="Sivarajan S.R."/>
            <person name="Poveda L."/>
            <person name="Shimizu-Inatsugi R."/>
            <person name="Schlapbach R."/>
            <person name="Sreeman S.M."/>
            <person name="Shimizu K.K."/>
        </authorList>
    </citation>
    <scope>NUCLEOTIDE SEQUENCE</scope>
</reference>
<accession>A0AAV5F9J2</accession>
<keyword evidence="3" id="KW-1185">Reference proteome</keyword>
<sequence>MPPRAAAASSQPGECCSHGLEPRWRAAAGEASCSYLPLRKRMSVDGKCPAPRICIWECDGEAGDITCDIVAAPLRRSCSEGVAADAGSVVSPDNDTAAAAAEAAAVEGGRGGQEARRGHLQGAPELQPDA</sequence>
<dbReference type="EMBL" id="BQKI01000082">
    <property type="protein sequence ID" value="GJN30960.1"/>
    <property type="molecule type" value="Genomic_DNA"/>
</dbReference>
<organism evidence="2 3">
    <name type="scientific">Eleusine coracana subsp. coracana</name>
    <dbReference type="NCBI Taxonomy" id="191504"/>
    <lineage>
        <taxon>Eukaryota</taxon>
        <taxon>Viridiplantae</taxon>
        <taxon>Streptophyta</taxon>
        <taxon>Embryophyta</taxon>
        <taxon>Tracheophyta</taxon>
        <taxon>Spermatophyta</taxon>
        <taxon>Magnoliopsida</taxon>
        <taxon>Liliopsida</taxon>
        <taxon>Poales</taxon>
        <taxon>Poaceae</taxon>
        <taxon>PACMAD clade</taxon>
        <taxon>Chloridoideae</taxon>
        <taxon>Cynodonteae</taxon>
        <taxon>Eleusininae</taxon>
        <taxon>Eleusine</taxon>
    </lineage>
</organism>
<dbReference type="Proteomes" id="UP001054889">
    <property type="component" value="Unassembled WGS sequence"/>
</dbReference>
<gene>
    <name evidence="2" type="primary">gb19308</name>
    <name evidence="2" type="ORF">PR202_gb19308</name>
</gene>